<gene>
    <name evidence="3" type="ORF">SCUCBS95973_009181</name>
</gene>
<evidence type="ECO:0000313" key="4">
    <source>
        <dbReference type="Proteomes" id="UP001642405"/>
    </source>
</evidence>
<dbReference type="Proteomes" id="UP001642405">
    <property type="component" value="Unassembled WGS sequence"/>
</dbReference>
<name>A0ABP0CT22_9PEZI</name>
<dbReference type="PANTHER" id="PTHR31840">
    <property type="entry name" value="COILED-COIL DOMAIN-CONTAINING PROTEIN 97"/>
    <property type="match status" value="1"/>
</dbReference>
<evidence type="ECO:0000256" key="1">
    <source>
        <dbReference type="SAM" id="MobiDB-lite"/>
    </source>
</evidence>
<dbReference type="EMBL" id="CAWUHB010000094">
    <property type="protein sequence ID" value="CAK7235178.1"/>
    <property type="molecule type" value="Genomic_DNA"/>
</dbReference>
<feature type="region of interest" description="Disordered" evidence="1">
    <location>
        <begin position="1"/>
        <end position="31"/>
    </location>
</feature>
<comment type="caution">
    <text evidence="3">The sequence shown here is derived from an EMBL/GenBank/DDBJ whole genome shotgun (WGS) entry which is preliminary data.</text>
</comment>
<dbReference type="PANTHER" id="PTHR31840:SF1">
    <property type="entry name" value="COILED-COIL DOMAIN-CONTAINING PROTEIN 97"/>
    <property type="match status" value="1"/>
</dbReference>
<feature type="compositionally biased region" description="Acidic residues" evidence="1">
    <location>
        <begin position="201"/>
        <end position="216"/>
    </location>
</feature>
<feature type="region of interest" description="Disordered" evidence="1">
    <location>
        <begin position="201"/>
        <end position="232"/>
    </location>
</feature>
<organism evidence="3 4">
    <name type="scientific">Sporothrix curviconia</name>
    <dbReference type="NCBI Taxonomy" id="1260050"/>
    <lineage>
        <taxon>Eukaryota</taxon>
        <taxon>Fungi</taxon>
        <taxon>Dikarya</taxon>
        <taxon>Ascomycota</taxon>
        <taxon>Pezizomycotina</taxon>
        <taxon>Sordariomycetes</taxon>
        <taxon>Sordariomycetidae</taxon>
        <taxon>Ophiostomatales</taxon>
        <taxon>Ophiostomataceae</taxon>
        <taxon>Sporothrix</taxon>
    </lineage>
</organism>
<accession>A0ABP0CT22</accession>
<protein>
    <recommendedName>
        <fullName evidence="2">CCD97-like C-terminal domain-containing protein</fullName>
    </recommendedName>
</protein>
<feature type="compositionally biased region" description="Acidic residues" evidence="1">
    <location>
        <begin position="104"/>
        <end position="122"/>
    </location>
</feature>
<sequence>MDPPTAQTPDLSLVSSQPRPRPGRSADEARRIRIRNRRLEYLRQNPSYLASSDREFVNVALYNTLIRSFQTPAERAAEAQDSGFGHVLEASILRNPEPLRRADEDDIVEEEEEEDGDEDGEEGNDKGGAKDNAEEEEEEDDLEVEMGLPPREAGRLRWEALVRKWFVSGGAGLDDGFDYAAVDDDSDYDALARADAEAAWFDEESPGWASEDEDEGGGAKKEKTGETGIQDF</sequence>
<feature type="domain" description="CCD97-like C-terminal" evidence="2">
    <location>
        <begin position="36"/>
        <end position="204"/>
    </location>
</feature>
<keyword evidence="4" id="KW-1185">Reference proteome</keyword>
<feature type="compositionally biased region" description="Polar residues" evidence="1">
    <location>
        <begin position="1"/>
        <end position="18"/>
    </location>
</feature>
<feature type="region of interest" description="Disordered" evidence="1">
    <location>
        <begin position="95"/>
        <end position="150"/>
    </location>
</feature>
<reference evidence="3 4" key="1">
    <citation type="submission" date="2024-01" db="EMBL/GenBank/DDBJ databases">
        <authorList>
            <person name="Allen C."/>
            <person name="Tagirdzhanova G."/>
        </authorList>
    </citation>
    <scope>NUCLEOTIDE SEQUENCE [LARGE SCALE GENOMIC DNA]</scope>
</reference>
<dbReference type="InterPro" id="IPR018613">
    <property type="entry name" value="Ccdc97-like"/>
</dbReference>
<dbReference type="Pfam" id="PF09747">
    <property type="entry name" value="CCD97-like_C"/>
    <property type="match status" value="1"/>
</dbReference>
<dbReference type="InterPro" id="IPR040233">
    <property type="entry name" value="CCD97-like_C"/>
</dbReference>
<proteinExistence type="predicted"/>
<feature type="compositionally biased region" description="Basic and acidic residues" evidence="1">
    <location>
        <begin position="123"/>
        <end position="132"/>
    </location>
</feature>
<feature type="compositionally biased region" description="Acidic residues" evidence="1">
    <location>
        <begin position="133"/>
        <end position="144"/>
    </location>
</feature>
<evidence type="ECO:0000313" key="3">
    <source>
        <dbReference type="EMBL" id="CAK7235178.1"/>
    </source>
</evidence>
<evidence type="ECO:0000259" key="2">
    <source>
        <dbReference type="Pfam" id="PF09747"/>
    </source>
</evidence>